<comment type="caution">
    <text evidence="1">The sequence shown here is derived from an EMBL/GenBank/DDBJ whole genome shotgun (WGS) entry which is preliminary data.</text>
</comment>
<accession>A0AAV7DQL2</accession>
<organism evidence="1 2">
    <name type="scientific">Engystomops pustulosus</name>
    <name type="common">Tungara frog</name>
    <name type="synonym">Physalaemus pustulosus</name>
    <dbReference type="NCBI Taxonomy" id="76066"/>
    <lineage>
        <taxon>Eukaryota</taxon>
        <taxon>Metazoa</taxon>
        <taxon>Chordata</taxon>
        <taxon>Craniata</taxon>
        <taxon>Vertebrata</taxon>
        <taxon>Euteleostomi</taxon>
        <taxon>Amphibia</taxon>
        <taxon>Batrachia</taxon>
        <taxon>Anura</taxon>
        <taxon>Neobatrachia</taxon>
        <taxon>Hyloidea</taxon>
        <taxon>Leptodactylidae</taxon>
        <taxon>Leiuperinae</taxon>
        <taxon>Engystomops</taxon>
    </lineage>
</organism>
<evidence type="ECO:0000313" key="2">
    <source>
        <dbReference type="Proteomes" id="UP000824782"/>
    </source>
</evidence>
<name>A0AAV7DQL2_ENGPU</name>
<protein>
    <submittedName>
        <fullName evidence="1">Uncharacterized protein</fullName>
    </submittedName>
</protein>
<evidence type="ECO:0000313" key="1">
    <source>
        <dbReference type="EMBL" id="KAG8599250.1"/>
    </source>
</evidence>
<dbReference type="AlphaFoldDB" id="A0AAV7DQL2"/>
<sequence>MKGVRFWGGFLFPRPPKFVLINQVMSDYSPLKNVTLPTSFVDSDLPLGFIRRLCPSARGASLAFIAPCYNLTHLP</sequence>
<keyword evidence="2" id="KW-1185">Reference proteome</keyword>
<reference evidence="1" key="1">
    <citation type="thesis" date="2020" institute="ProQuest LLC" country="789 East Eisenhower Parkway, Ann Arbor, MI, USA">
        <title>Comparative Genomics and Chromosome Evolution.</title>
        <authorList>
            <person name="Mudd A.B."/>
        </authorList>
    </citation>
    <scope>NUCLEOTIDE SEQUENCE</scope>
    <source>
        <strain evidence="1">237g6f4</strain>
        <tissue evidence="1">Blood</tissue>
    </source>
</reference>
<proteinExistence type="predicted"/>
<dbReference type="EMBL" id="WNYA01000001">
    <property type="protein sequence ID" value="KAG8599250.1"/>
    <property type="molecule type" value="Genomic_DNA"/>
</dbReference>
<dbReference type="Proteomes" id="UP000824782">
    <property type="component" value="Unassembled WGS sequence"/>
</dbReference>
<gene>
    <name evidence="1" type="ORF">GDO81_002963</name>
</gene>